<dbReference type="STRING" id="71717.A0A4Y7TMV6"/>
<dbReference type="EMBL" id="QPFP01000008">
    <property type="protein sequence ID" value="TEB35248.1"/>
    <property type="molecule type" value="Genomic_DNA"/>
</dbReference>
<reference evidence="2 3" key="1">
    <citation type="journal article" date="2019" name="Nat. Ecol. Evol.">
        <title>Megaphylogeny resolves global patterns of mushroom evolution.</title>
        <authorList>
            <person name="Varga T."/>
            <person name="Krizsan K."/>
            <person name="Foldi C."/>
            <person name="Dima B."/>
            <person name="Sanchez-Garcia M."/>
            <person name="Sanchez-Ramirez S."/>
            <person name="Szollosi G.J."/>
            <person name="Szarkandi J.G."/>
            <person name="Papp V."/>
            <person name="Albert L."/>
            <person name="Andreopoulos W."/>
            <person name="Angelini C."/>
            <person name="Antonin V."/>
            <person name="Barry K.W."/>
            <person name="Bougher N.L."/>
            <person name="Buchanan P."/>
            <person name="Buyck B."/>
            <person name="Bense V."/>
            <person name="Catcheside P."/>
            <person name="Chovatia M."/>
            <person name="Cooper J."/>
            <person name="Damon W."/>
            <person name="Desjardin D."/>
            <person name="Finy P."/>
            <person name="Geml J."/>
            <person name="Haridas S."/>
            <person name="Hughes K."/>
            <person name="Justo A."/>
            <person name="Karasinski D."/>
            <person name="Kautmanova I."/>
            <person name="Kiss B."/>
            <person name="Kocsube S."/>
            <person name="Kotiranta H."/>
            <person name="LaButti K.M."/>
            <person name="Lechner B.E."/>
            <person name="Liimatainen K."/>
            <person name="Lipzen A."/>
            <person name="Lukacs Z."/>
            <person name="Mihaltcheva S."/>
            <person name="Morgado L.N."/>
            <person name="Niskanen T."/>
            <person name="Noordeloos M.E."/>
            <person name="Ohm R.A."/>
            <person name="Ortiz-Santana B."/>
            <person name="Ovrebo C."/>
            <person name="Racz N."/>
            <person name="Riley R."/>
            <person name="Savchenko A."/>
            <person name="Shiryaev A."/>
            <person name="Soop K."/>
            <person name="Spirin V."/>
            <person name="Szebenyi C."/>
            <person name="Tomsovsky M."/>
            <person name="Tulloss R.E."/>
            <person name="Uehling J."/>
            <person name="Grigoriev I.V."/>
            <person name="Vagvolgyi C."/>
            <person name="Papp T."/>
            <person name="Martin F.M."/>
            <person name="Miettinen O."/>
            <person name="Hibbett D.S."/>
            <person name="Nagy L.G."/>
        </authorList>
    </citation>
    <scope>NUCLEOTIDE SEQUENCE [LARGE SCALE GENOMIC DNA]</scope>
    <source>
        <strain evidence="2 3">FP101781</strain>
    </source>
</reference>
<evidence type="ECO:0000259" key="1">
    <source>
        <dbReference type="Pfam" id="PF12937"/>
    </source>
</evidence>
<sequence>MEPPTEPQVVIDSELISLEKRVLDLRRARNLAASISRLPPEILTIIFCAALAFDTSDPFSQYTTISPKSDVTTSNYVALCHVCQSWRTVALKSPELWARLRIHSHTKAPLMELMWERSRSASVTLSIWDARKHNSSRHFDNFDIIFKNGMSKLQNLSLYMARTSMDLLLREVTGRAQNLESLSIIGQRRVPPMGKFDLFAGGTPNLRRIHLENYLLPWTAPIFQSSHLTHLIVQESLPPTTESMDELIAILRRLPQLQVFFVAIPGAMHDFVPITTHDTPQVEMPNVTRFSIDSYHLEVLSSILSTIRLPMDAPEIRLYFDRDATSNAPNQELYTACRRAFKGIFKPIKVILSVAGAYSDHEYHIMAAIPPALPIAPAKAQWVRIGSNEDRSHPFANPILTRTLWSFTHLNILKVLEKNIPQAVWAAFASAPVLEYIEAAVEHRLFFKSLENFPSWKEETQDVQDTDEQPSIGARETGQIPFPALRELVFVDCTPTLVQLMSGVETIGLRKFMDPARLLVEEVVDAFGARGGDKLVLVGFRDVSGFEYSDKMGIEIPLSAIAHSVSWGDRRLDLGI</sequence>
<dbReference type="Gene3D" id="1.20.1280.50">
    <property type="match status" value="1"/>
</dbReference>
<dbReference type="InterPro" id="IPR001810">
    <property type="entry name" value="F-box_dom"/>
</dbReference>
<dbReference type="AlphaFoldDB" id="A0A4Y7TMV6"/>
<dbReference type="OrthoDB" id="3139566at2759"/>
<gene>
    <name evidence="2" type="ORF">FA13DRAFT_1729070</name>
</gene>
<evidence type="ECO:0000313" key="3">
    <source>
        <dbReference type="Proteomes" id="UP000298030"/>
    </source>
</evidence>
<accession>A0A4Y7TMV6</accession>
<keyword evidence="3" id="KW-1185">Reference proteome</keyword>
<dbReference type="Proteomes" id="UP000298030">
    <property type="component" value="Unassembled WGS sequence"/>
</dbReference>
<protein>
    <recommendedName>
        <fullName evidence="1">F-box domain-containing protein</fullName>
    </recommendedName>
</protein>
<name>A0A4Y7TMV6_COPMI</name>
<comment type="caution">
    <text evidence="2">The sequence shown here is derived from an EMBL/GenBank/DDBJ whole genome shotgun (WGS) entry which is preliminary data.</text>
</comment>
<feature type="domain" description="F-box" evidence="1">
    <location>
        <begin position="35"/>
        <end position="102"/>
    </location>
</feature>
<organism evidence="2 3">
    <name type="scientific">Coprinellus micaceus</name>
    <name type="common">Glistening ink-cap mushroom</name>
    <name type="synonym">Coprinus micaceus</name>
    <dbReference type="NCBI Taxonomy" id="71717"/>
    <lineage>
        <taxon>Eukaryota</taxon>
        <taxon>Fungi</taxon>
        <taxon>Dikarya</taxon>
        <taxon>Basidiomycota</taxon>
        <taxon>Agaricomycotina</taxon>
        <taxon>Agaricomycetes</taxon>
        <taxon>Agaricomycetidae</taxon>
        <taxon>Agaricales</taxon>
        <taxon>Agaricineae</taxon>
        <taxon>Psathyrellaceae</taxon>
        <taxon>Coprinellus</taxon>
    </lineage>
</organism>
<dbReference type="Pfam" id="PF12937">
    <property type="entry name" value="F-box-like"/>
    <property type="match status" value="1"/>
</dbReference>
<proteinExistence type="predicted"/>
<dbReference type="SUPFAM" id="SSF52047">
    <property type="entry name" value="RNI-like"/>
    <property type="match status" value="1"/>
</dbReference>
<evidence type="ECO:0000313" key="2">
    <source>
        <dbReference type="EMBL" id="TEB35248.1"/>
    </source>
</evidence>